<gene>
    <name evidence="10" type="ORF">GCM10011322_43890</name>
</gene>
<dbReference type="Pfam" id="PF01551">
    <property type="entry name" value="Peptidase_M23"/>
    <property type="match status" value="1"/>
</dbReference>
<evidence type="ECO:0000256" key="1">
    <source>
        <dbReference type="ARBA" id="ARBA00001947"/>
    </source>
</evidence>
<accession>A0A917V957</accession>
<dbReference type="Gene3D" id="2.70.70.10">
    <property type="entry name" value="Glucose Permease (Domain IIA)"/>
    <property type="match status" value="1"/>
</dbReference>
<dbReference type="InterPro" id="IPR050570">
    <property type="entry name" value="Cell_wall_metabolism_enzyme"/>
</dbReference>
<evidence type="ECO:0000256" key="8">
    <source>
        <dbReference type="SAM" id="MobiDB-lite"/>
    </source>
</evidence>
<keyword evidence="11" id="KW-1185">Reference proteome</keyword>
<dbReference type="Proteomes" id="UP000600449">
    <property type="component" value="Unassembled WGS sequence"/>
</dbReference>
<feature type="region of interest" description="Disordered" evidence="8">
    <location>
        <begin position="46"/>
        <end position="69"/>
    </location>
</feature>
<dbReference type="GO" id="GO:0046872">
    <property type="term" value="F:metal ion binding"/>
    <property type="evidence" value="ECO:0007669"/>
    <property type="project" value="UniProtKB-KW"/>
</dbReference>
<dbReference type="Gene3D" id="6.10.250.3150">
    <property type="match status" value="1"/>
</dbReference>
<evidence type="ECO:0000313" key="10">
    <source>
        <dbReference type="EMBL" id="GGK52120.1"/>
    </source>
</evidence>
<evidence type="ECO:0000256" key="7">
    <source>
        <dbReference type="SAM" id="Coils"/>
    </source>
</evidence>
<evidence type="ECO:0000256" key="5">
    <source>
        <dbReference type="ARBA" id="ARBA00022833"/>
    </source>
</evidence>
<keyword evidence="2" id="KW-0645">Protease</keyword>
<dbReference type="AlphaFoldDB" id="A0A917V957"/>
<dbReference type="CDD" id="cd12797">
    <property type="entry name" value="M23_peptidase"/>
    <property type="match status" value="1"/>
</dbReference>
<keyword evidence="4" id="KW-0378">Hydrolase</keyword>
<organism evidence="10 11">
    <name type="scientific">Salinarimonas ramus</name>
    <dbReference type="NCBI Taxonomy" id="690164"/>
    <lineage>
        <taxon>Bacteria</taxon>
        <taxon>Pseudomonadati</taxon>
        <taxon>Pseudomonadota</taxon>
        <taxon>Alphaproteobacteria</taxon>
        <taxon>Hyphomicrobiales</taxon>
        <taxon>Salinarimonadaceae</taxon>
        <taxon>Salinarimonas</taxon>
    </lineage>
</organism>
<keyword evidence="5" id="KW-0862">Zinc</keyword>
<evidence type="ECO:0000256" key="4">
    <source>
        <dbReference type="ARBA" id="ARBA00022801"/>
    </source>
</evidence>
<dbReference type="PANTHER" id="PTHR21666">
    <property type="entry name" value="PEPTIDASE-RELATED"/>
    <property type="match status" value="1"/>
</dbReference>
<protein>
    <submittedName>
        <fullName evidence="10">Membrane protein</fullName>
    </submittedName>
</protein>
<feature type="domain" description="M23ase beta-sheet core" evidence="9">
    <location>
        <begin position="360"/>
        <end position="462"/>
    </location>
</feature>
<dbReference type="PANTHER" id="PTHR21666:SF288">
    <property type="entry name" value="CELL DIVISION PROTEIN YTFB"/>
    <property type="match status" value="1"/>
</dbReference>
<keyword evidence="6" id="KW-0482">Metalloprotease</keyword>
<evidence type="ECO:0000256" key="3">
    <source>
        <dbReference type="ARBA" id="ARBA00022723"/>
    </source>
</evidence>
<feature type="coiled-coil region" evidence="7">
    <location>
        <begin position="268"/>
        <end position="302"/>
    </location>
</feature>
<dbReference type="InterPro" id="IPR011055">
    <property type="entry name" value="Dup_hybrid_motif"/>
</dbReference>
<evidence type="ECO:0000313" key="11">
    <source>
        <dbReference type="Proteomes" id="UP000600449"/>
    </source>
</evidence>
<comment type="caution">
    <text evidence="10">The sequence shown here is derived from an EMBL/GenBank/DDBJ whole genome shotgun (WGS) entry which is preliminary data.</text>
</comment>
<dbReference type="SUPFAM" id="SSF51261">
    <property type="entry name" value="Duplicated hybrid motif"/>
    <property type="match status" value="1"/>
</dbReference>
<keyword evidence="3" id="KW-0479">Metal-binding</keyword>
<keyword evidence="7" id="KW-0175">Coiled coil</keyword>
<dbReference type="GO" id="GO:0004222">
    <property type="term" value="F:metalloendopeptidase activity"/>
    <property type="evidence" value="ECO:0007669"/>
    <property type="project" value="TreeGrafter"/>
</dbReference>
<reference evidence="10 11" key="1">
    <citation type="journal article" date="2014" name="Int. J. Syst. Evol. Microbiol.">
        <title>Complete genome sequence of Corynebacterium casei LMG S-19264T (=DSM 44701T), isolated from a smear-ripened cheese.</title>
        <authorList>
            <consortium name="US DOE Joint Genome Institute (JGI-PGF)"/>
            <person name="Walter F."/>
            <person name="Albersmeier A."/>
            <person name="Kalinowski J."/>
            <person name="Ruckert C."/>
        </authorList>
    </citation>
    <scope>NUCLEOTIDE SEQUENCE [LARGE SCALE GENOMIC DNA]</scope>
    <source>
        <strain evidence="10 11">CGMCC 1.9161</strain>
    </source>
</reference>
<sequence length="476" mass="50429">MRELLIMRAPLFVRELPATSPSRLARAALLAGAIVLFGGNVPAAAQQPEAPAASDGGEVDPAALESEAQDTQAVRDARAAELEALRSALDEAAAQRRALDEEIARLADDRARLAQALIDTTARIRGLETRAGELEERLSVLLGSEAAIRRSLESRRDVIVEVLAALQRMGRRPPPAVLVRPEDILAAVRTSMLLGSVVPELRAETEALALDLEELVRLREAIATDRATLAAELEALASERTRLTALVEARQARLAAARENAAAERARTASLAREAATLEDLIAGMEREIAAARDAASAARAASEARLAETRARFEAAAFRDPARLSPAIPFDEARGALPRPVSGETLRAFGAPDGYGGRTQGISLSTRPGEIVTAPADGWVAFAGPFRSFERLLIINAGEGYYLLLAGMETITVEVGQFVLAGEPVGTMGAGGALSPIAGALETSDPVLYVELKKDGGSIDPSPWWQETEGQEVRG</sequence>
<dbReference type="EMBL" id="BMMF01000016">
    <property type="protein sequence ID" value="GGK52120.1"/>
    <property type="molecule type" value="Genomic_DNA"/>
</dbReference>
<proteinExistence type="predicted"/>
<evidence type="ECO:0000259" key="9">
    <source>
        <dbReference type="Pfam" id="PF01551"/>
    </source>
</evidence>
<comment type="cofactor">
    <cofactor evidence="1">
        <name>Zn(2+)</name>
        <dbReference type="ChEBI" id="CHEBI:29105"/>
    </cofactor>
</comment>
<dbReference type="InterPro" id="IPR016047">
    <property type="entry name" value="M23ase_b-sheet_dom"/>
</dbReference>
<dbReference type="RefSeq" id="WP_244645644.1">
    <property type="nucleotide sequence ID" value="NZ_BMMF01000016.1"/>
</dbReference>
<evidence type="ECO:0000256" key="6">
    <source>
        <dbReference type="ARBA" id="ARBA00023049"/>
    </source>
</evidence>
<dbReference type="GO" id="GO:0006508">
    <property type="term" value="P:proteolysis"/>
    <property type="evidence" value="ECO:0007669"/>
    <property type="project" value="UniProtKB-KW"/>
</dbReference>
<feature type="coiled-coil region" evidence="7">
    <location>
        <begin position="82"/>
        <end position="137"/>
    </location>
</feature>
<name>A0A917V957_9HYPH</name>
<evidence type="ECO:0000256" key="2">
    <source>
        <dbReference type="ARBA" id="ARBA00022670"/>
    </source>
</evidence>